<sequence>LAMLFNLCLAHSYLPKSLMRTVVVPIIKNKTGDSSDKNNYRPISLATITAKVLDSVINSKLTRKLNLIDAQFGFRADLSTESAILSLKHTVRYYTKRRTSVYACFLDLSKAFDLVAYDLLWNKLGDAGVPTDLVSILKFWYSNQTNQVRWAGTLSDEYRVECGVRQGGISSPLLFNLYINQLIERLSSTHVGCYIDGICFNNISYADDMVLLGPSISAVRTLLSICENYAEEHGLKYNSKKSEILVFKTQKTQKRSPTHVPPVFLNGVALKMVDRFKYLGHIVTSDLRDDEDIERERRALAVRGNMLARRFARSTVEVKTTLFKAYCQSFYSSGLWVDYTQRAINALQVQYNNVFRMLLGLPRHCSASGMFAEARTDGFKAIIRKKSASLMQRLRGSTNSLLKAMAVTPSPRRKMYICILSPLYHLEARAIYNCVYFRHTLTPHSLLCGRSHSSTLTGWSVGVKVRKGMLRWFGHVERMHDERMNKQIYNAKVDGCRKTRTNARIMVDDVMLEQVNEFVYFGCAFSRDGRYTADIERRVNLGNSVNGALGKLLGAKNLSQKAQLAIHNAVLVPTLTALPPGCGLLSRLFRQAARPRETVFFLRSCTDMVTLRTTFYQIAELLLLVPLLSVGLLLWRNV</sequence>
<evidence type="ECO:0000313" key="1">
    <source>
        <dbReference type="EMBL" id="KAJ0171844.1"/>
    </source>
</evidence>
<reference evidence="1 2" key="1">
    <citation type="journal article" date="2021" name="Front. Genet.">
        <title>Chromosome-Level Genome Assembly Reveals Significant Gene Expansion in the Toll and IMD Signaling Pathways of Dendrolimus kikuchii.</title>
        <authorList>
            <person name="Zhou J."/>
            <person name="Wu P."/>
            <person name="Xiong Z."/>
            <person name="Liu N."/>
            <person name="Zhao N."/>
            <person name="Ji M."/>
            <person name="Qiu Y."/>
            <person name="Yang B."/>
        </authorList>
    </citation>
    <scope>NUCLEOTIDE SEQUENCE [LARGE SCALE GENOMIC DNA]</scope>
    <source>
        <strain evidence="1">Ann1</strain>
    </source>
</reference>
<comment type="caution">
    <text evidence="1">The sequence shown here is derived from an EMBL/GenBank/DDBJ whole genome shotgun (WGS) entry which is preliminary data.</text>
</comment>
<name>A0ACC1CJU6_9NEOP</name>
<evidence type="ECO:0000313" key="2">
    <source>
        <dbReference type="Proteomes" id="UP000824533"/>
    </source>
</evidence>
<dbReference type="Proteomes" id="UP000824533">
    <property type="component" value="Linkage Group LG23"/>
</dbReference>
<proteinExistence type="predicted"/>
<dbReference type="EMBL" id="CM034409">
    <property type="protein sequence ID" value="KAJ0171844.1"/>
    <property type="molecule type" value="Genomic_DNA"/>
</dbReference>
<organism evidence="1 2">
    <name type="scientific">Dendrolimus kikuchii</name>
    <dbReference type="NCBI Taxonomy" id="765133"/>
    <lineage>
        <taxon>Eukaryota</taxon>
        <taxon>Metazoa</taxon>
        <taxon>Ecdysozoa</taxon>
        <taxon>Arthropoda</taxon>
        <taxon>Hexapoda</taxon>
        <taxon>Insecta</taxon>
        <taxon>Pterygota</taxon>
        <taxon>Neoptera</taxon>
        <taxon>Endopterygota</taxon>
        <taxon>Lepidoptera</taxon>
        <taxon>Glossata</taxon>
        <taxon>Ditrysia</taxon>
        <taxon>Bombycoidea</taxon>
        <taxon>Lasiocampidae</taxon>
        <taxon>Dendrolimus</taxon>
    </lineage>
</organism>
<feature type="non-terminal residue" evidence="1">
    <location>
        <position position="1"/>
    </location>
</feature>
<keyword evidence="2" id="KW-1185">Reference proteome</keyword>
<gene>
    <name evidence="1" type="ORF">K1T71_012607</name>
</gene>
<accession>A0ACC1CJU6</accession>
<protein>
    <submittedName>
        <fullName evidence="1">Uncharacterized protein</fullName>
    </submittedName>
</protein>